<dbReference type="Proteomes" id="UP000002011">
    <property type="component" value="Chromosome"/>
</dbReference>
<name>C6W296_DYAFD</name>
<dbReference type="Gene3D" id="3.20.20.80">
    <property type="entry name" value="Glycosidases"/>
    <property type="match status" value="1"/>
</dbReference>
<dbReference type="OrthoDB" id="9809937at2"/>
<dbReference type="EMBL" id="CP001619">
    <property type="protein sequence ID" value="ACT92069.1"/>
    <property type="molecule type" value="Genomic_DNA"/>
</dbReference>
<organism evidence="2 3">
    <name type="scientific">Dyadobacter fermentans (strain ATCC 700827 / DSM 18053 / CIP 107007 / KCTC 52180 / NS114)</name>
    <dbReference type="NCBI Taxonomy" id="471854"/>
    <lineage>
        <taxon>Bacteria</taxon>
        <taxon>Pseudomonadati</taxon>
        <taxon>Bacteroidota</taxon>
        <taxon>Cytophagia</taxon>
        <taxon>Cytophagales</taxon>
        <taxon>Spirosomataceae</taxon>
        <taxon>Dyadobacter</taxon>
    </lineage>
</organism>
<evidence type="ECO:0000256" key="1">
    <source>
        <dbReference type="SAM" id="SignalP"/>
    </source>
</evidence>
<protein>
    <submittedName>
        <fullName evidence="2">Membrane or secreted protein</fullName>
    </submittedName>
</protein>
<dbReference type="InterPro" id="IPR017853">
    <property type="entry name" value="GH"/>
</dbReference>
<dbReference type="SUPFAM" id="SSF51445">
    <property type="entry name" value="(Trans)glycosidases"/>
    <property type="match status" value="1"/>
</dbReference>
<dbReference type="AlphaFoldDB" id="C6W296"/>
<evidence type="ECO:0000313" key="3">
    <source>
        <dbReference type="Proteomes" id="UP000002011"/>
    </source>
</evidence>
<dbReference type="eggNOG" id="COG3934">
    <property type="taxonomic scope" value="Bacteria"/>
</dbReference>
<feature type="signal peptide" evidence="1">
    <location>
        <begin position="1"/>
        <end position="25"/>
    </location>
</feature>
<gene>
    <name evidence="2" type="ordered locus">Dfer_0809</name>
</gene>
<dbReference type="STRING" id="471854.Dfer_0809"/>
<keyword evidence="3" id="KW-1185">Reference proteome</keyword>
<proteinExistence type="predicted"/>
<dbReference type="KEGG" id="dfe:Dfer_0809"/>
<accession>C6W296</accession>
<feature type="chain" id="PRO_5002972393" evidence="1">
    <location>
        <begin position="26"/>
        <end position="850"/>
    </location>
</feature>
<reference evidence="2 3" key="1">
    <citation type="journal article" date="2009" name="Stand. Genomic Sci.">
        <title>Complete genome sequence of Dyadobacter fermentans type strain (NS114).</title>
        <authorList>
            <person name="Lang E."/>
            <person name="Lapidus A."/>
            <person name="Chertkov O."/>
            <person name="Brettin T."/>
            <person name="Detter J.C."/>
            <person name="Han C."/>
            <person name="Copeland A."/>
            <person name="Glavina Del Rio T."/>
            <person name="Nolan M."/>
            <person name="Chen F."/>
            <person name="Lucas S."/>
            <person name="Tice H."/>
            <person name="Cheng J.F."/>
            <person name="Land M."/>
            <person name="Hauser L."/>
            <person name="Chang Y.J."/>
            <person name="Jeffries C.D."/>
            <person name="Kopitz M."/>
            <person name="Bruce D."/>
            <person name="Goodwin L."/>
            <person name="Pitluck S."/>
            <person name="Ovchinnikova G."/>
            <person name="Pati A."/>
            <person name="Ivanova N."/>
            <person name="Mavrommatis K."/>
            <person name="Chen A."/>
            <person name="Palaniappan K."/>
            <person name="Chain P."/>
            <person name="Bristow J."/>
            <person name="Eisen J.A."/>
            <person name="Markowitz V."/>
            <person name="Hugenholtz P."/>
            <person name="Goker M."/>
            <person name="Rohde M."/>
            <person name="Kyrpides N.C."/>
            <person name="Klenk H.P."/>
        </authorList>
    </citation>
    <scope>NUCLEOTIDE SEQUENCE [LARGE SCALE GENOMIC DNA]</scope>
    <source>
        <strain evidence="3">ATCC 700827 / DSM 18053 / CIP 107007 / KCTC 52180 / NS114</strain>
    </source>
</reference>
<dbReference type="HOGENOM" id="CLU_016646_0_0_10"/>
<sequence>MTNNNMRLIINSFLLFLFTYHSTFAQQPNDVYVDPSGIMRWGETKEEVRGFGVNYTVPFAYAYRVAKQLNVNPEQAIDNDVYHFSRLGFDLYRVHVWDTEISDTLGNLLENEHLKLLDYALTKMKTRGMKFVLTPIAYWGNGWPEKDEKTPGFSRKYGKAACLTNPEAIKAQQNYLYQFLNHVNPYTGVAYKNEPDLIAFEISNEPQHGGSTSDVTAFINGMVASMRKTGCKKPVFYNISHSIHLAQGYFDANIDGGTFQWYPTGLQAKHEIMGNLLPNVDDYKIPFAANPRFKKMAKIVYEFDAADVGRSYIYPAMARSFRTAGMQLATHFAYDPTYFAYANTEYDTHYMNLIYTPQKALSLKIASEVFHRVPLYKDYGKFPANIAFGDFKVSYAQDLAEMVTKDKFIYTNNTTTKPANAGALEHVSGSGNSAVVKYEGTGAYFLDKLENGVWRLEVLPDAIWIEDPFGYNSLDKKLAVINWRTWPMSVQLPDLRNNFEITPLNAGNHNAALKSRNNAFNIAPGAYLLVKKGAKTKFHASTQWKNMTLGEFVAPAATLTQTYVLHTPIPEASAGRELDVNVQIVSLQQPEQAQIKILGKNGKSMAFELVRKKGYHYSSQIPAADLGEGTIQYTIVVKEKGVEKHYPAAQKNTANEGENELSFRTNIVPKSSNIAIFNAAKDHQKLLRPYSKTSRISVKENGISELSITPEKAEAYAMRFNFKEKIAGRSADLSGKKNLVLYGRALSQKACEVQIALISTDGSVFGKKVDIEPKDGAYQISLNALKNAEFISLPRPYPGFLPYSLQTTPDNASFNIDQIETLQLSFLPVETVHQNQKSISGIAVERVVLE</sequence>
<keyword evidence="1" id="KW-0732">Signal</keyword>
<evidence type="ECO:0000313" key="2">
    <source>
        <dbReference type="EMBL" id="ACT92069.1"/>
    </source>
</evidence>